<proteinExistence type="predicted"/>
<dbReference type="InterPro" id="IPR027417">
    <property type="entry name" value="P-loop_NTPase"/>
</dbReference>
<dbReference type="EMBL" id="JBHRYQ010000001">
    <property type="protein sequence ID" value="MFC3812653.1"/>
    <property type="molecule type" value="Genomic_DNA"/>
</dbReference>
<name>A0ABV7Z3B2_9BACT</name>
<comment type="caution">
    <text evidence="1">The sequence shown here is derived from an EMBL/GenBank/DDBJ whole genome shotgun (WGS) entry which is preliminary data.</text>
</comment>
<evidence type="ECO:0000313" key="2">
    <source>
        <dbReference type="Proteomes" id="UP001595616"/>
    </source>
</evidence>
<sequence>MEQQGIKNWIPFKLDFRENSILCKWVHLADKQFIEPFFQDTVSICSVFEENKKIYKSASTLEGLITLAESLPEVKPTAFVFHVSRCGSTLLSQLLALDSQNVVISEAPILDDVLRELRFSNENFTDRCLDEVFKAVVKFLGQKRTEIQNHFIVKLDSWHIFYVDILRKLYPDVPFVFSYRQPDEVINSHLKERGMHMVAGLIQPELFGFEFQKSIELSPAEFITKVLERYFEEIHAFVKKDSNCVLLDYGDGVWQNFEKMCGYLKLELPKEVKLKAQERLKYHSKRPSLTFDEDKVVRELDNSQQKLMELFDRLNDCK</sequence>
<dbReference type="RefSeq" id="WP_379839542.1">
    <property type="nucleotide sequence ID" value="NZ_JBHRYQ010000001.1"/>
</dbReference>
<dbReference type="Proteomes" id="UP001595616">
    <property type="component" value="Unassembled WGS sequence"/>
</dbReference>
<dbReference type="Pfam" id="PF13469">
    <property type="entry name" value="Sulfotransfer_3"/>
    <property type="match status" value="1"/>
</dbReference>
<accession>A0ABV7Z3B2</accession>
<dbReference type="SUPFAM" id="SSF52540">
    <property type="entry name" value="P-loop containing nucleoside triphosphate hydrolases"/>
    <property type="match status" value="1"/>
</dbReference>
<gene>
    <name evidence="1" type="ORF">ACFOOI_18470</name>
</gene>
<evidence type="ECO:0000313" key="1">
    <source>
        <dbReference type="EMBL" id="MFC3812653.1"/>
    </source>
</evidence>
<protein>
    <submittedName>
        <fullName evidence="1">Sulfotransferase</fullName>
    </submittedName>
</protein>
<dbReference type="Gene3D" id="3.40.50.300">
    <property type="entry name" value="P-loop containing nucleotide triphosphate hydrolases"/>
    <property type="match status" value="1"/>
</dbReference>
<reference evidence="2" key="1">
    <citation type="journal article" date="2019" name="Int. J. Syst. Evol. Microbiol.">
        <title>The Global Catalogue of Microorganisms (GCM) 10K type strain sequencing project: providing services to taxonomists for standard genome sequencing and annotation.</title>
        <authorList>
            <consortium name="The Broad Institute Genomics Platform"/>
            <consortium name="The Broad Institute Genome Sequencing Center for Infectious Disease"/>
            <person name="Wu L."/>
            <person name="Ma J."/>
        </authorList>
    </citation>
    <scope>NUCLEOTIDE SEQUENCE [LARGE SCALE GENOMIC DNA]</scope>
    <source>
        <strain evidence="2">CECT 7956</strain>
    </source>
</reference>
<organism evidence="1 2">
    <name type="scientific">Lacihabitans lacunae</name>
    <dbReference type="NCBI Taxonomy" id="1028214"/>
    <lineage>
        <taxon>Bacteria</taxon>
        <taxon>Pseudomonadati</taxon>
        <taxon>Bacteroidota</taxon>
        <taxon>Cytophagia</taxon>
        <taxon>Cytophagales</taxon>
        <taxon>Leadbetterellaceae</taxon>
        <taxon>Lacihabitans</taxon>
    </lineage>
</organism>
<keyword evidence="2" id="KW-1185">Reference proteome</keyword>